<evidence type="ECO:0000313" key="1">
    <source>
        <dbReference type="EMBL" id="GFD06602.1"/>
    </source>
</evidence>
<protein>
    <submittedName>
        <fullName evidence="1">Uncharacterized protein</fullName>
    </submittedName>
</protein>
<accession>A0A699T807</accession>
<organism evidence="1">
    <name type="scientific">Tanacetum cinerariifolium</name>
    <name type="common">Dalmatian daisy</name>
    <name type="synonym">Chrysanthemum cinerariifolium</name>
    <dbReference type="NCBI Taxonomy" id="118510"/>
    <lineage>
        <taxon>Eukaryota</taxon>
        <taxon>Viridiplantae</taxon>
        <taxon>Streptophyta</taxon>
        <taxon>Embryophyta</taxon>
        <taxon>Tracheophyta</taxon>
        <taxon>Spermatophyta</taxon>
        <taxon>Magnoliopsida</taxon>
        <taxon>eudicotyledons</taxon>
        <taxon>Gunneridae</taxon>
        <taxon>Pentapetalae</taxon>
        <taxon>asterids</taxon>
        <taxon>campanulids</taxon>
        <taxon>Asterales</taxon>
        <taxon>Asteraceae</taxon>
        <taxon>Asteroideae</taxon>
        <taxon>Anthemideae</taxon>
        <taxon>Anthemidinae</taxon>
        <taxon>Tanacetum</taxon>
    </lineage>
</organism>
<feature type="non-terminal residue" evidence="1">
    <location>
        <position position="1"/>
    </location>
</feature>
<proteinExistence type="predicted"/>
<reference evidence="1" key="1">
    <citation type="journal article" date="2019" name="Sci. Rep.">
        <title>Draft genome of Tanacetum cinerariifolium, the natural source of mosquito coil.</title>
        <authorList>
            <person name="Yamashiro T."/>
            <person name="Shiraishi A."/>
            <person name="Satake H."/>
            <person name="Nakayama K."/>
        </authorList>
    </citation>
    <scope>NUCLEOTIDE SEQUENCE</scope>
</reference>
<comment type="caution">
    <text evidence="1">The sequence shown here is derived from an EMBL/GenBank/DDBJ whole genome shotgun (WGS) entry which is preliminary data.</text>
</comment>
<dbReference type="AlphaFoldDB" id="A0A699T807"/>
<name>A0A699T807_TANCI</name>
<sequence length="98" mass="10573">AIEKRFGGNTKTKKVQMTLLKQQYENFIGTTTQNIAFVSSSNTNSTTEPVSIAASIFVVCAKMPVSTLPNVDSLSNAVICSFFASQSSCSQLDNKDLK</sequence>
<gene>
    <name evidence="1" type="ORF">Tci_878571</name>
</gene>
<dbReference type="EMBL" id="BKCJ011226077">
    <property type="protein sequence ID" value="GFD06602.1"/>
    <property type="molecule type" value="Genomic_DNA"/>
</dbReference>